<dbReference type="SUPFAM" id="SSF110004">
    <property type="entry name" value="Glycolipid transfer protein, GLTP"/>
    <property type="match status" value="1"/>
</dbReference>
<dbReference type="GO" id="GO:1902387">
    <property type="term" value="F:ceramide 1-phosphate binding"/>
    <property type="evidence" value="ECO:0007669"/>
    <property type="project" value="TreeGrafter"/>
</dbReference>
<accession>A0A7R9FPI4</accession>
<evidence type="ECO:0000313" key="2">
    <source>
        <dbReference type="EMBL" id="CAD7250332.1"/>
    </source>
</evidence>
<dbReference type="InterPro" id="IPR036497">
    <property type="entry name" value="GLTP_sf"/>
</dbReference>
<gene>
    <name evidence="2" type="ORF">DSTB1V02_LOCUS10112</name>
</gene>
<protein>
    <recommendedName>
        <fullName evidence="1">Glycolipid transfer protein domain-containing protein</fullName>
    </recommendedName>
</protein>
<reference evidence="2" key="1">
    <citation type="submission" date="2020-11" db="EMBL/GenBank/DDBJ databases">
        <authorList>
            <person name="Tran Van P."/>
        </authorList>
    </citation>
    <scope>NUCLEOTIDE SEQUENCE</scope>
</reference>
<evidence type="ECO:0000259" key="1">
    <source>
        <dbReference type="Pfam" id="PF08718"/>
    </source>
</evidence>
<dbReference type="EMBL" id="LR902309">
    <property type="protein sequence ID" value="CAD7250332.1"/>
    <property type="molecule type" value="Genomic_DNA"/>
</dbReference>
<dbReference type="InterPro" id="IPR014830">
    <property type="entry name" value="Glycolipid_transfer_prot_dom"/>
</dbReference>
<sequence length="194" mass="22084">MGLAIVAHAGQWEAVLLLSSVRLFPLMGTVFGFVHSDVATKIEQTRDLVESKEGQHYLTFKTMMEFETSNDLVHRKDPRSGSVLLLRLHRALEFIVEFLKEANEASDDASMSSMGRGSYEKTLSKHHGWIVRNTVKLAMLTLPQKKDLFRRITYEDDETMATLRAKGTEIIVSIHSIYERCQALYVKFDLHGIP</sequence>
<organism evidence="2">
    <name type="scientific">Darwinula stevensoni</name>
    <dbReference type="NCBI Taxonomy" id="69355"/>
    <lineage>
        <taxon>Eukaryota</taxon>
        <taxon>Metazoa</taxon>
        <taxon>Ecdysozoa</taxon>
        <taxon>Arthropoda</taxon>
        <taxon>Crustacea</taxon>
        <taxon>Oligostraca</taxon>
        <taxon>Ostracoda</taxon>
        <taxon>Podocopa</taxon>
        <taxon>Podocopida</taxon>
        <taxon>Darwinulocopina</taxon>
        <taxon>Darwinuloidea</taxon>
        <taxon>Darwinulidae</taxon>
        <taxon>Darwinula</taxon>
    </lineage>
</organism>
<dbReference type="GO" id="GO:1902388">
    <property type="term" value="F:ceramide 1-phosphate transfer activity"/>
    <property type="evidence" value="ECO:0007669"/>
    <property type="project" value="TreeGrafter"/>
</dbReference>
<proteinExistence type="predicted"/>
<dbReference type="Pfam" id="PF08718">
    <property type="entry name" value="GLTP"/>
    <property type="match status" value="1"/>
</dbReference>
<dbReference type="GO" id="GO:0005829">
    <property type="term" value="C:cytosol"/>
    <property type="evidence" value="ECO:0007669"/>
    <property type="project" value="TreeGrafter"/>
</dbReference>
<keyword evidence="3" id="KW-1185">Reference proteome</keyword>
<dbReference type="EMBL" id="CAJPEV010002792">
    <property type="protein sequence ID" value="CAG0898058.1"/>
    <property type="molecule type" value="Genomic_DNA"/>
</dbReference>
<dbReference type="PANTHER" id="PTHR10219">
    <property type="entry name" value="GLYCOLIPID TRANSFER PROTEIN-RELATED"/>
    <property type="match status" value="1"/>
</dbReference>
<dbReference type="PANTHER" id="PTHR10219:SF43">
    <property type="entry name" value="GLYCOLIPID TRANSFER PROTEIN DOMAIN-CONTAINING PROTEIN"/>
    <property type="match status" value="1"/>
</dbReference>
<name>A0A7R9FPI4_9CRUS</name>
<feature type="domain" description="Glycolipid transfer protein" evidence="1">
    <location>
        <begin position="20"/>
        <end position="152"/>
    </location>
</feature>
<dbReference type="GO" id="GO:0016020">
    <property type="term" value="C:membrane"/>
    <property type="evidence" value="ECO:0007669"/>
    <property type="project" value="TreeGrafter"/>
</dbReference>
<dbReference type="AlphaFoldDB" id="A0A7R9FPI4"/>
<dbReference type="Gene3D" id="1.10.3520.10">
    <property type="entry name" value="Glycolipid transfer protein"/>
    <property type="match status" value="1"/>
</dbReference>
<dbReference type="OrthoDB" id="116883at2759"/>
<evidence type="ECO:0000313" key="3">
    <source>
        <dbReference type="Proteomes" id="UP000677054"/>
    </source>
</evidence>
<dbReference type="Proteomes" id="UP000677054">
    <property type="component" value="Unassembled WGS sequence"/>
</dbReference>